<dbReference type="InterPro" id="IPR001944">
    <property type="entry name" value="Glycoside_Hdrlase_35"/>
</dbReference>
<evidence type="ECO:0000256" key="7">
    <source>
        <dbReference type="ARBA" id="ARBA00023295"/>
    </source>
</evidence>
<dbReference type="InterPro" id="IPR017853">
    <property type="entry name" value="GH"/>
</dbReference>
<keyword evidence="12" id="KW-1185">Reference proteome</keyword>
<evidence type="ECO:0000256" key="9">
    <source>
        <dbReference type="SAM" id="SignalP"/>
    </source>
</evidence>
<keyword evidence="4 9" id="KW-0732">Signal</keyword>
<dbReference type="SUPFAM" id="SSF117100">
    <property type="entry name" value="Beta-galactosidase LacA, domain 3"/>
    <property type="match status" value="1"/>
</dbReference>
<comment type="catalytic activity">
    <reaction evidence="1">
        <text>Hydrolysis of terminal non-reducing beta-D-galactose residues in beta-D-galactosides.</text>
        <dbReference type="EC" id="3.2.1.23"/>
    </reaction>
</comment>
<proteinExistence type="inferred from homology"/>
<accession>A0A8H9IPE1</accession>
<dbReference type="InterPro" id="IPR031330">
    <property type="entry name" value="Gly_Hdrlase_35_cat"/>
</dbReference>
<evidence type="ECO:0000256" key="3">
    <source>
        <dbReference type="ARBA" id="ARBA00012756"/>
    </source>
</evidence>
<dbReference type="PANTHER" id="PTHR23421">
    <property type="entry name" value="BETA-GALACTOSIDASE RELATED"/>
    <property type="match status" value="1"/>
</dbReference>
<dbReference type="RefSeq" id="WP_145935216.1">
    <property type="nucleotide sequence ID" value="NZ_BNAV01000001.1"/>
</dbReference>
<evidence type="ECO:0000256" key="8">
    <source>
        <dbReference type="RuleBase" id="RU003679"/>
    </source>
</evidence>
<dbReference type="EC" id="3.2.1.23" evidence="3"/>
<feature type="signal peptide" evidence="9">
    <location>
        <begin position="1"/>
        <end position="20"/>
    </location>
</feature>
<dbReference type="OrthoDB" id="9813184at2"/>
<dbReference type="Pfam" id="PF13363">
    <property type="entry name" value="BetaGal_dom3"/>
    <property type="match status" value="1"/>
</dbReference>
<dbReference type="SMART" id="SM01029">
    <property type="entry name" value="BetaGal_dom2"/>
    <property type="match status" value="1"/>
</dbReference>
<dbReference type="GO" id="GO:0004565">
    <property type="term" value="F:beta-galactosidase activity"/>
    <property type="evidence" value="ECO:0007669"/>
    <property type="project" value="UniProtKB-EC"/>
</dbReference>
<evidence type="ECO:0000256" key="1">
    <source>
        <dbReference type="ARBA" id="ARBA00001412"/>
    </source>
</evidence>
<reference evidence="11" key="2">
    <citation type="submission" date="2020-09" db="EMBL/GenBank/DDBJ databases">
        <authorList>
            <person name="Sun Q."/>
            <person name="Zhou Y."/>
        </authorList>
    </citation>
    <scope>NUCLEOTIDE SEQUENCE</scope>
    <source>
        <strain evidence="11">CGMCC 4.7679</strain>
    </source>
</reference>
<dbReference type="Gene3D" id="2.102.20.10">
    <property type="entry name" value="Beta-galactosidase, domain 2"/>
    <property type="match status" value="1"/>
</dbReference>
<name>A0A8H9IPE1_9PSEU</name>
<evidence type="ECO:0000259" key="10">
    <source>
        <dbReference type="SMART" id="SM01029"/>
    </source>
</evidence>
<comment type="similarity">
    <text evidence="2 8">Belongs to the glycosyl hydrolase 35 family.</text>
</comment>
<dbReference type="EMBL" id="BNAV01000001">
    <property type="protein sequence ID" value="GHF39673.1"/>
    <property type="molecule type" value="Genomic_DNA"/>
</dbReference>
<dbReference type="GO" id="GO:0005975">
    <property type="term" value="P:carbohydrate metabolic process"/>
    <property type="evidence" value="ECO:0007669"/>
    <property type="project" value="InterPro"/>
</dbReference>
<evidence type="ECO:0000256" key="4">
    <source>
        <dbReference type="ARBA" id="ARBA00022729"/>
    </source>
</evidence>
<dbReference type="InterPro" id="IPR037110">
    <property type="entry name" value="Betagal_dom2_sf"/>
</dbReference>
<evidence type="ECO:0000256" key="2">
    <source>
        <dbReference type="ARBA" id="ARBA00009809"/>
    </source>
</evidence>
<evidence type="ECO:0000313" key="12">
    <source>
        <dbReference type="Proteomes" id="UP000658656"/>
    </source>
</evidence>
<keyword evidence="7" id="KW-0326">Glycosidase</keyword>
<comment type="caution">
    <text evidence="11">The sequence shown here is derived from an EMBL/GenBank/DDBJ whole genome shotgun (WGS) entry which is preliminary data.</text>
</comment>
<feature type="domain" description="Beta-galactosidase" evidence="10">
    <location>
        <begin position="393"/>
        <end position="565"/>
    </location>
</feature>
<organism evidence="11 12">
    <name type="scientific">Amycolatopsis bartoniae</name>
    <dbReference type="NCBI Taxonomy" id="941986"/>
    <lineage>
        <taxon>Bacteria</taxon>
        <taxon>Bacillati</taxon>
        <taxon>Actinomycetota</taxon>
        <taxon>Actinomycetes</taxon>
        <taxon>Pseudonocardiales</taxon>
        <taxon>Pseudonocardiaceae</taxon>
        <taxon>Amycolatopsis</taxon>
    </lineage>
</organism>
<gene>
    <name evidence="11" type="primary">lacZ</name>
    <name evidence="11" type="ORF">GCM10017566_11230</name>
</gene>
<dbReference type="InterPro" id="IPR025300">
    <property type="entry name" value="BetaGal_jelly_roll_dom"/>
</dbReference>
<dbReference type="InterPro" id="IPR025972">
    <property type="entry name" value="BetaGal_dom3"/>
</dbReference>
<dbReference type="SUPFAM" id="SSF49785">
    <property type="entry name" value="Galactose-binding domain-like"/>
    <property type="match status" value="2"/>
</dbReference>
<dbReference type="Pfam" id="PF10435">
    <property type="entry name" value="BetaGal_dom2"/>
    <property type="match status" value="1"/>
</dbReference>
<keyword evidence="6" id="KW-0325">Glycoprotein</keyword>
<evidence type="ECO:0000313" key="11">
    <source>
        <dbReference type="EMBL" id="GHF39673.1"/>
    </source>
</evidence>
<keyword evidence="5" id="KW-0378">Hydrolase</keyword>
<dbReference type="Pfam" id="PF01301">
    <property type="entry name" value="Glyco_hydro_35"/>
    <property type="match status" value="1"/>
</dbReference>
<reference evidence="11" key="1">
    <citation type="journal article" date="2014" name="Int. J. Syst. Evol. Microbiol.">
        <title>Complete genome sequence of Corynebacterium casei LMG S-19264T (=DSM 44701T), isolated from a smear-ripened cheese.</title>
        <authorList>
            <consortium name="US DOE Joint Genome Institute (JGI-PGF)"/>
            <person name="Walter F."/>
            <person name="Albersmeier A."/>
            <person name="Kalinowski J."/>
            <person name="Ruckert C."/>
        </authorList>
    </citation>
    <scope>NUCLEOTIDE SEQUENCE</scope>
    <source>
        <strain evidence="11">CGMCC 4.7679</strain>
    </source>
</reference>
<feature type="chain" id="PRO_5039336310" description="beta-galactosidase" evidence="9">
    <location>
        <begin position="21"/>
        <end position="969"/>
    </location>
</feature>
<dbReference type="InterPro" id="IPR018954">
    <property type="entry name" value="Betagal_dom2"/>
</dbReference>
<dbReference type="SUPFAM" id="SSF51445">
    <property type="entry name" value="(Trans)glycosidases"/>
    <property type="match status" value="1"/>
</dbReference>
<dbReference type="Gene3D" id="2.60.120.260">
    <property type="entry name" value="Galactose-binding domain-like"/>
    <property type="match status" value="2"/>
</dbReference>
<dbReference type="SUPFAM" id="SSF51011">
    <property type="entry name" value="Glycosyl hydrolase domain"/>
    <property type="match status" value="1"/>
</dbReference>
<evidence type="ECO:0000256" key="5">
    <source>
        <dbReference type="ARBA" id="ARBA00022801"/>
    </source>
</evidence>
<dbReference type="AlphaFoldDB" id="A0A8H9IPE1"/>
<evidence type="ECO:0000256" key="6">
    <source>
        <dbReference type="ARBA" id="ARBA00023180"/>
    </source>
</evidence>
<dbReference type="Pfam" id="PF13364">
    <property type="entry name" value="BetaGal_ABD2"/>
    <property type="match status" value="2"/>
</dbReference>
<sequence length="969" mass="102884">MRFRRLLALLLAALTTVALAVAPAPAAHAARPPRHQVSFDQYSVLLDGHRQFLWSGEFHPYRLPSPDLWLDVLQKMKASGYNAVSIYFDWNYHSPAPGVYDFTGVRDMDRVLDLAQQAGLYVIARPGPYINAEVTGGGFPGWLSTQDGRARSDAPDYLAAADEWLGHIDEILARHQFTDGTGPVILYQIENELAATGTSQQNYLAHLYDKVRADGISVPIFHNDKGRNGIWVPANSGVPGTVPGKVDLYAFDGYPGGTCHTDATPGSPSVAPDWGIYGPGGAKGGASASPNTPGFAAEFGGGWFDYWGSNGTYPCTAVRQGPGYERVFYGTNIANRLTVQNFYMTFGGTSWGWLPAPVVYSSYDYGAAIDEARQLRPKAATMKELGYFLQAVPPVTKVDKGDPVTPSSPAVKVYHNVNPDTGTHFYIPVHNPSNLTTDDTFTFPVSTSDGNYTVSSRLNGQDAKQLVADFDLAGQHLVYSTSEIMTAVDGTVLLHGRPGESGETVLRYAQRPRVDVLSGNVQVTWNGGDLRLDYVHQGLARVRISGGGRAPVTLLLADDATADTFWRQDTSAGPVLVRGPELVRTASSQGPVLALTGDTREASGLEVFGPGAIVLWNGRWVPTVPTPSGSRQALVRLPGAQPVSLPALTGWKSAPGSPESAPAYDDSAWQVADHTSTNSTTPPPSGQPVLTADDYGFHTGDVWYRGRYTGTTGEQVSLTYGGGGAGMVQAWLDGRYLGQNVLPTGVSSPPTTGTATFAVPPELRGDGPHVLSVMVRDDSHNEDGGVNDAHKEGRGLISASVAATWRIQGGVPDPVRGPLNNGGLAGEREGWTLPGYPDASWADATVPTASAAPGTTWYRTTFDLGVPRGEDASLGLTIGDPSVPRSGGHYRVLVFLNGWNLGQYVADVGPQHTFVLPTGILDPSGRNTLALAVTSDGGAGNGLEQVTLTNLGTVRGGVEVRPVASPGYH</sequence>
<dbReference type="InterPro" id="IPR008979">
    <property type="entry name" value="Galactose-bd-like_sf"/>
</dbReference>
<dbReference type="Proteomes" id="UP000658656">
    <property type="component" value="Unassembled WGS sequence"/>
</dbReference>
<dbReference type="InterPro" id="IPR036833">
    <property type="entry name" value="BetaGal_dom3_sf"/>
</dbReference>
<dbReference type="PRINTS" id="PR00742">
    <property type="entry name" value="GLHYDRLASE35"/>
</dbReference>
<dbReference type="Gene3D" id="3.20.20.80">
    <property type="entry name" value="Glycosidases"/>
    <property type="match status" value="1"/>
</dbReference>
<protein>
    <recommendedName>
        <fullName evidence="3">beta-galactosidase</fullName>
        <ecNumber evidence="3">3.2.1.23</ecNumber>
    </recommendedName>
</protein>